<dbReference type="GO" id="GO:0001510">
    <property type="term" value="P:RNA methylation"/>
    <property type="evidence" value="ECO:0007669"/>
    <property type="project" value="InterPro"/>
</dbReference>
<accession>A0A7J8JZU4</accession>
<keyword evidence="1 5" id="KW-0489">Methyltransferase</keyword>
<reference evidence="7 8" key="1">
    <citation type="journal article" date="2020" name="Nature">
        <title>Six reference-quality genomes reveal evolution of bat adaptations.</title>
        <authorList>
            <person name="Jebb D."/>
            <person name="Huang Z."/>
            <person name="Pippel M."/>
            <person name="Hughes G.M."/>
            <person name="Lavrichenko K."/>
            <person name="Devanna P."/>
            <person name="Winkler S."/>
            <person name="Jermiin L.S."/>
            <person name="Skirmuntt E.C."/>
            <person name="Katzourakis A."/>
            <person name="Burkitt-Gray L."/>
            <person name="Ray D.A."/>
            <person name="Sullivan K.A.M."/>
            <person name="Roscito J.G."/>
            <person name="Kirilenko B.M."/>
            <person name="Davalos L.M."/>
            <person name="Corthals A.P."/>
            <person name="Power M.L."/>
            <person name="Jones G."/>
            <person name="Ransome R.D."/>
            <person name="Dechmann D.K.N."/>
            <person name="Locatelli A.G."/>
            <person name="Puechmaille S.J."/>
            <person name="Fedrigo O."/>
            <person name="Jarvis E.D."/>
            <person name="Hiller M."/>
            <person name="Vernes S.C."/>
            <person name="Myers E.W."/>
            <person name="Teeling E.C."/>
        </authorList>
    </citation>
    <scope>NUCLEOTIDE SEQUENCE [LARGE SCALE GENOMIC DNA]</scope>
    <source>
        <strain evidence="7">MMolMol1</strain>
        <tissue evidence="7">Muscle</tissue>
    </source>
</reference>
<dbReference type="Pfam" id="PF01189">
    <property type="entry name" value="Methyltr_RsmB-F"/>
    <property type="match status" value="1"/>
</dbReference>
<feature type="domain" description="SAM-dependent MTase RsmB/NOP-type" evidence="6">
    <location>
        <begin position="141"/>
        <end position="292"/>
    </location>
</feature>
<dbReference type="GO" id="GO:0008173">
    <property type="term" value="F:RNA methyltransferase activity"/>
    <property type="evidence" value="ECO:0007669"/>
    <property type="project" value="InterPro"/>
</dbReference>
<evidence type="ECO:0000256" key="3">
    <source>
        <dbReference type="ARBA" id="ARBA00022691"/>
    </source>
</evidence>
<keyword evidence="8" id="KW-1185">Reference proteome</keyword>
<dbReference type="PROSITE" id="PS50890">
    <property type="entry name" value="PUA"/>
    <property type="match status" value="1"/>
</dbReference>
<dbReference type="PANTHER" id="PTHR22807">
    <property type="entry name" value="NOP2 YEAST -RELATED NOL1/NOP2/FMU SUN DOMAIN-CONTAINING"/>
    <property type="match status" value="1"/>
</dbReference>
<dbReference type="PANTHER" id="PTHR22807:SF34">
    <property type="entry name" value="TRNA (CYTOSINE(72)-C(5))-METHYLTRANSFERASE NSUN6"/>
    <property type="match status" value="1"/>
</dbReference>
<gene>
    <name evidence="7" type="ORF">HJG59_013327</name>
</gene>
<keyword evidence="4 5" id="KW-0694">RNA-binding</keyword>
<dbReference type="AlphaFoldDB" id="A0A7J8JZU4"/>
<dbReference type="SUPFAM" id="SSF88697">
    <property type="entry name" value="PUA domain-like"/>
    <property type="match status" value="1"/>
</dbReference>
<comment type="caution">
    <text evidence="7">The sequence shown here is derived from an EMBL/GenBank/DDBJ whole genome shotgun (WGS) entry which is preliminary data.</text>
</comment>
<comment type="caution">
    <text evidence="5">Lacks conserved residue(s) required for the propagation of feature annotation.</text>
</comment>
<evidence type="ECO:0000256" key="1">
    <source>
        <dbReference type="ARBA" id="ARBA00022603"/>
    </source>
</evidence>
<dbReference type="InterPro" id="IPR036974">
    <property type="entry name" value="PUA_sf"/>
</dbReference>
<evidence type="ECO:0000313" key="7">
    <source>
        <dbReference type="EMBL" id="KAF6501662.1"/>
    </source>
</evidence>
<keyword evidence="3 5" id="KW-0949">S-adenosyl-L-methionine</keyword>
<dbReference type="InterPro" id="IPR029063">
    <property type="entry name" value="SAM-dependent_MTases_sf"/>
</dbReference>
<evidence type="ECO:0000256" key="2">
    <source>
        <dbReference type="ARBA" id="ARBA00022679"/>
    </source>
</evidence>
<keyword evidence="2 5" id="KW-0808">Transferase</keyword>
<evidence type="ECO:0000256" key="5">
    <source>
        <dbReference type="PROSITE-ProRule" id="PRU01023"/>
    </source>
</evidence>
<dbReference type="InterPro" id="IPR001678">
    <property type="entry name" value="MeTrfase_RsmB-F_NOP2_dom"/>
</dbReference>
<proteinExistence type="inferred from homology"/>
<protein>
    <submittedName>
        <fullName evidence="7">NOP2/Sun RNA methyltransferase 6</fullName>
    </submittedName>
</protein>
<dbReference type="SUPFAM" id="SSF53335">
    <property type="entry name" value="S-adenosyl-L-methionine-dependent methyltransferases"/>
    <property type="match status" value="1"/>
</dbReference>
<dbReference type="CDD" id="cd21150">
    <property type="entry name" value="PUA_NSun6-like"/>
    <property type="match status" value="1"/>
</dbReference>
<dbReference type="PROSITE" id="PS51686">
    <property type="entry name" value="SAM_MT_RSMB_NOP"/>
    <property type="match status" value="1"/>
</dbReference>
<organism evidence="7 8">
    <name type="scientific">Molossus molossus</name>
    <name type="common">Pallas' mastiff bat</name>
    <name type="synonym">Vespertilio molossus</name>
    <dbReference type="NCBI Taxonomy" id="27622"/>
    <lineage>
        <taxon>Eukaryota</taxon>
        <taxon>Metazoa</taxon>
        <taxon>Chordata</taxon>
        <taxon>Craniata</taxon>
        <taxon>Vertebrata</taxon>
        <taxon>Euteleostomi</taxon>
        <taxon>Mammalia</taxon>
        <taxon>Eutheria</taxon>
        <taxon>Laurasiatheria</taxon>
        <taxon>Chiroptera</taxon>
        <taxon>Yangochiroptera</taxon>
        <taxon>Molossidae</taxon>
        <taxon>Molossus</taxon>
    </lineage>
</organism>
<evidence type="ECO:0000256" key="4">
    <source>
        <dbReference type="ARBA" id="ARBA00022884"/>
    </source>
</evidence>
<evidence type="ECO:0000259" key="6">
    <source>
        <dbReference type="PROSITE" id="PS51686"/>
    </source>
</evidence>
<dbReference type="EMBL" id="JACASF010000001">
    <property type="protein sequence ID" value="KAF6501662.1"/>
    <property type="molecule type" value="Genomic_DNA"/>
</dbReference>
<name>A0A7J8JZU4_MOLMO</name>
<comment type="similarity">
    <text evidence="5">Belongs to the class I-like SAM-binding methyltransferase superfamily. RsmB/NOP family.</text>
</comment>
<dbReference type="Gene3D" id="3.40.50.150">
    <property type="entry name" value="Vaccinia Virus protein VP39"/>
    <property type="match status" value="1"/>
</dbReference>
<dbReference type="GO" id="GO:0003723">
    <property type="term" value="F:RNA binding"/>
    <property type="evidence" value="ECO:0007669"/>
    <property type="project" value="UniProtKB-UniRule"/>
</dbReference>
<evidence type="ECO:0000313" key="8">
    <source>
        <dbReference type="Proteomes" id="UP000550707"/>
    </source>
</evidence>
<feature type="binding site" evidence="5">
    <location>
        <begin position="242"/>
        <end position="248"/>
    </location>
    <ligand>
        <name>S-adenosyl-L-methionine</name>
        <dbReference type="ChEBI" id="CHEBI:59789"/>
    </ligand>
</feature>
<dbReference type="Gene3D" id="2.30.130.10">
    <property type="entry name" value="PUA domain"/>
    <property type="match status" value="1"/>
</dbReference>
<dbReference type="InterPro" id="IPR015947">
    <property type="entry name" value="PUA-like_sf"/>
</dbReference>
<dbReference type="InterPro" id="IPR049560">
    <property type="entry name" value="MeTrfase_RsmB-F_NOP2_cat"/>
</dbReference>
<dbReference type="Proteomes" id="UP000550707">
    <property type="component" value="Unassembled WGS sequence"/>
</dbReference>
<dbReference type="InterPro" id="IPR023267">
    <property type="entry name" value="RCMT"/>
</dbReference>
<sequence length="292" mass="32258">MSIFPKISLRLEVENYLKEGFMNKEIVSAFGKEKAERKFETLLNHLSHPPSFTTVRVNTHLASVPHVKNLLLDELQKQFNGLSVPVIQHPDLQDVLLIPVIGPRRNIEKQQCEAIVGAQCGSAVLRGAHVYVPGIVSASKCMKAGDAVSVYSDIKGKCKKGAKEFDGTKVFLGNGISELGRREIFNGLPELKGMGVRMTEPVYLSPSFDNVLPSYLFLQNLPSAVVTHVLDPQPGEKILDLCAAPGGKTTHIAALMHNQESLHSFQNLLTEFFLMHPAVEWDRDQAWLVLGL</sequence>